<keyword evidence="8" id="KW-1185">Reference proteome</keyword>
<feature type="compositionally biased region" description="Low complexity" evidence="4">
    <location>
        <begin position="699"/>
        <end position="711"/>
    </location>
</feature>
<dbReference type="InterPro" id="IPR001460">
    <property type="entry name" value="PCN-bd_Tpept"/>
</dbReference>
<name>A0A4R1LBQ1_9BACT</name>
<evidence type="ECO:0000256" key="2">
    <source>
        <dbReference type="ARBA" id="ARBA00022645"/>
    </source>
</evidence>
<dbReference type="Pfam" id="PF03793">
    <property type="entry name" value="PASTA"/>
    <property type="match status" value="1"/>
</dbReference>
<dbReference type="GO" id="GO:0008658">
    <property type="term" value="F:penicillin binding"/>
    <property type="evidence" value="ECO:0007669"/>
    <property type="project" value="InterPro"/>
</dbReference>
<feature type="compositionally biased region" description="Basic and acidic residues" evidence="4">
    <location>
        <begin position="645"/>
        <end position="655"/>
    </location>
</feature>
<dbReference type="InterPro" id="IPR005311">
    <property type="entry name" value="PBP_dimer"/>
</dbReference>
<feature type="transmembrane region" description="Helical" evidence="5">
    <location>
        <begin position="33"/>
        <end position="53"/>
    </location>
</feature>
<accession>A0A4R1LBQ1</accession>
<dbReference type="InterPro" id="IPR012338">
    <property type="entry name" value="Beta-lactam/transpept-like"/>
</dbReference>
<evidence type="ECO:0000256" key="4">
    <source>
        <dbReference type="SAM" id="MobiDB-lite"/>
    </source>
</evidence>
<evidence type="ECO:0000256" key="3">
    <source>
        <dbReference type="ARBA" id="ARBA00023136"/>
    </source>
</evidence>
<dbReference type="Gene3D" id="1.10.150.770">
    <property type="match status" value="1"/>
</dbReference>
<protein>
    <submittedName>
        <fullName evidence="7">Peptidoglycan synthetase FtsI</fullName>
    </submittedName>
</protein>
<dbReference type="GO" id="GO:0005886">
    <property type="term" value="C:plasma membrane"/>
    <property type="evidence" value="ECO:0007669"/>
    <property type="project" value="TreeGrafter"/>
</dbReference>
<keyword evidence="2" id="KW-0378">Hydrolase</keyword>
<dbReference type="Gene3D" id="3.30.450.330">
    <property type="match status" value="1"/>
</dbReference>
<dbReference type="EMBL" id="SMGK01000002">
    <property type="protein sequence ID" value="TCK74363.1"/>
    <property type="molecule type" value="Genomic_DNA"/>
</dbReference>
<keyword evidence="2" id="KW-0645">Protease</keyword>
<evidence type="ECO:0000313" key="8">
    <source>
        <dbReference type="Proteomes" id="UP000295210"/>
    </source>
</evidence>
<comment type="caution">
    <text evidence="7">The sequence shown here is derived from an EMBL/GenBank/DDBJ whole genome shotgun (WGS) entry which is preliminary data.</text>
</comment>
<keyword evidence="5" id="KW-1133">Transmembrane helix</keyword>
<dbReference type="SUPFAM" id="SSF54184">
    <property type="entry name" value="Penicillin-binding protein 2x (pbp-2x), c-terminal domain"/>
    <property type="match status" value="1"/>
</dbReference>
<keyword evidence="3 5" id="KW-0472">Membrane</keyword>
<gene>
    <name evidence="7" type="ORF">C7378_1985</name>
</gene>
<evidence type="ECO:0000313" key="7">
    <source>
        <dbReference type="EMBL" id="TCK74363.1"/>
    </source>
</evidence>
<feature type="compositionally biased region" description="Low complexity" evidence="4">
    <location>
        <begin position="669"/>
        <end position="691"/>
    </location>
</feature>
<feature type="region of interest" description="Disordered" evidence="4">
    <location>
        <begin position="642"/>
        <end position="717"/>
    </location>
</feature>
<dbReference type="CDD" id="cd06575">
    <property type="entry name" value="PASTA_Pbp2x-like_2"/>
    <property type="match status" value="1"/>
</dbReference>
<sequence length="777" mass="84029">MKQFSFNRKPSRAFPPVKTTRTGVVTPMRRLRVLYVLLFFSAWALAICFRLVLLQVFEHHEYVLRAARQQQRTFEVAPRRGILYDRNLHELAMTVLADSIYAVPSEMGTSKAQTAAALAKIVHTDPSDSFTTEKQILARLRDSKNFAWVARKQNEDVIARVKALGLKGIYFQKEFKRFYPDNDIAAQVLGYVGLDDNGLGGIEQKFDRQLHGTPGRMLTALDARRHVLGSEERDPQAGDNLVLTVDSNIQFMAEQALDHAMERVKPLNGTVVVQDPHTGQILALAIRPAFNPNDFRHATRDLLRDHAVSDVYEPGSTFKLVTYSAALEEKVTNPNQMIDCQGGKIVVAGRTVHDDHYNGILSTSQALWESSDVAAIKLALRMGPQTFYKYIHAYGFGQKSGLEVPGETRGLVKPPNRWQPTTIGSIPMGQEIGVTPVQLITMVSTIANGGMYLPPHLILKSTDLRKGNPQLKPATFHPGYDLPDPLPPGAHRVISTYTAAEMRKMMQGVVLYGTGKNAQLNGYTSAGKTGTAQKIDVRTHTYSKTKYIASFVGFAPVNNPAVSIAVIIDSPSVGSHFGSSVSAPVFNELAQQVLEYLGVPHDEPLKTAPELAKARKAVQVKEVDSEQVGDLNGLFAEVNDLPADDPLRAPEHDPKAAAPLAAGDNTLRAATAAPAATSDQSSADAKVGAPPGLSPAPSAPAKAPASPQPAGEPVTVDARRRVAVPSVVGQSVRAVIERAGAVGLGVQVLGDGIAREQAPAPGTMVPVGAEIVVRFKR</sequence>
<dbReference type="SUPFAM" id="SSF56519">
    <property type="entry name" value="Penicillin binding protein dimerisation domain"/>
    <property type="match status" value="1"/>
</dbReference>
<comment type="subcellular location">
    <subcellularLocation>
        <location evidence="1">Membrane</location>
    </subcellularLocation>
</comment>
<dbReference type="PANTHER" id="PTHR30627">
    <property type="entry name" value="PEPTIDOGLYCAN D,D-TRANSPEPTIDASE"/>
    <property type="match status" value="1"/>
</dbReference>
<dbReference type="InterPro" id="IPR005543">
    <property type="entry name" value="PASTA_dom"/>
</dbReference>
<proteinExistence type="predicted"/>
<keyword evidence="2" id="KW-0121">Carboxypeptidase</keyword>
<dbReference type="Pfam" id="PF03717">
    <property type="entry name" value="PBP_dimer"/>
    <property type="match status" value="1"/>
</dbReference>
<dbReference type="PANTHER" id="PTHR30627:SF1">
    <property type="entry name" value="PEPTIDOGLYCAN D,D-TRANSPEPTIDASE FTSI"/>
    <property type="match status" value="1"/>
</dbReference>
<dbReference type="SUPFAM" id="SSF56601">
    <property type="entry name" value="beta-lactamase/transpeptidase-like"/>
    <property type="match status" value="1"/>
</dbReference>
<keyword evidence="5" id="KW-0812">Transmembrane</keyword>
<dbReference type="GO" id="GO:0004180">
    <property type="term" value="F:carboxypeptidase activity"/>
    <property type="evidence" value="ECO:0007669"/>
    <property type="project" value="UniProtKB-KW"/>
</dbReference>
<feature type="domain" description="PASTA" evidence="6">
    <location>
        <begin position="718"/>
        <end position="777"/>
    </location>
</feature>
<evidence type="ECO:0000256" key="5">
    <source>
        <dbReference type="SAM" id="Phobius"/>
    </source>
</evidence>
<evidence type="ECO:0000256" key="1">
    <source>
        <dbReference type="ARBA" id="ARBA00004370"/>
    </source>
</evidence>
<dbReference type="PROSITE" id="PS51178">
    <property type="entry name" value="PASTA"/>
    <property type="match status" value="1"/>
</dbReference>
<reference evidence="7 8" key="1">
    <citation type="submission" date="2019-03" db="EMBL/GenBank/DDBJ databases">
        <title>Genomic Encyclopedia of Type Strains, Phase IV (KMG-IV): sequencing the most valuable type-strain genomes for metagenomic binning, comparative biology and taxonomic classification.</title>
        <authorList>
            <person name="Goeker M."/>
        </authorList>
    </citation>
    <scope>NUCLEOTIDE SEQUENCE [LARGE SCALE GENOMIC DNA]</scope>
    <source>
        <strain evidence="7 8">DSM 103428</strain>
    </source>
</reference>
<dbReference type="GO" id="GO:0071555">
    <property type="term" value="P:cell wall organization"/>
    <property type="evidence" value="ECO:0007669"/>
    <property type="project" value="TreeGrafter"/>
</dbReference>
<dbReference type="Proteomes" id="UP000295210">
    <property type="component" value="Unassembled WGS sequence"/>
</dbReference>
<dbReference type="Gene3D" id="3.90.1310.10">
    <property type="entry name" value="Penicillin-binding protein 2a (Domain 2)"/>
    <property type="match status" value="1"/>
</dbReference>
<evidence type="ECO:0000259" key="6">
    <source>
        <dbReference type="PROSITE" id="PS51178"/>
    </source>
</evidence>
<dbReference type="AlphaFoldDB" id="A0A4R1LBQ1"/>
<dbReference type="InterPro" id="IPR036138">
    <property type="entry name" value="PBP_dimer_sf"/>
</dbReference>
<dbReference type="Gene3D" id="3.40.710.10">
    <property type="entry name" value="DD-peptidase/beta-lactamase superfamily"/>
    <property type="match status" value="1"/>
</dbReference>
<dbReference type="Pfam" id="PF00905">
    <property type="entry name" value="Transpeptidase"/>
    <property type="match status" value="1"/>
</dbReference>
<dbReference type="InterPro" id="IPR050515">
    <property type="entry name" value="Beta-lactam/transpept"/>
</dbReference>
<dbReference type="RefSeq" id="WP_341539140.1">
    <property type="nucleotide sequence ID" value="NZ_SMGK01000002.1"/>
</dbReference>
<organism evidence="7 8">
    <name type="scientific">Acidipila rosea</name>
    <dbReference type="NCBI Taxonomy" id="768535"/>
    <lineage>
        <taxon>Bacteria</taxon>
        <taxon>Pseudomonadati</taxon>
        <taxon>Acidobacteriota</taxon>
        <taxon>Terriglobia</taxon>
        <taxon>Terriglobales</taxon>
        <taxon>Acidobacteriaceae</taxon>
        <taxon>Acidipila</taxon>
    </lineage>
</organism>